<organism evidence="1 2">
    <name type="scientific">Amniculicola lignicola CBS 123094</name>
    <dbReference type="NCBI Taxonomy" id="1392246"/>
    <lineage>
        <taxon>Eukaryota</taxon>
        <taxon>Fungi</taxon>
        <taxon>Dikarya</taxon>
        <taxon>Ascomycota</taxon>
        <taxon>Pezizomycotina</taxon>
        <taxon>Dothideomycetes</taxon>
        <taxon>Pleosporomycetidae</taxon>
        <taxon>Pleosporales</taxon>
        <taxon>Amniculicolaceae</taxon>
        <taxon>Amniculicola</taxon>
    </lineage>
</organism>
<gene>
    <name evidence="1" type="ORF">P154DRAFT_442098</name>
</gene>
<name>A0A6A5W6J7_9PLEO</name>
<reference evidence="1" key="1">
    <citation type="journal article" date="2020" name="Stud. Mycol.">
        <title>101 Dothideomycetes genomes: a test case for predicting lifestyles and emergence of pathogens.</title>
        <authorList>
            <person name="Haridas S."/>
            <person name="Albert R."/>
            <person name="Binder M."/>
            <person name="Bloem J."/>
            <person name="Labutti K."/>
            <person name="Salamov A."/>
            <person name="Andreopoulos B."/>
            <person name="Baker S."/>
            <person name="Barry K."/>
            <person name="Bills G."/>
            <person name="Bluhm B."/>
            <person name="Cannon C."/>
            <person name="Castanera R."/>
            <person name="Culley D."/>
            <person name="Daum C."/>
            <person name="Ezra D."/>
            <person name="Gonzalez J."/>
            <person name="Henrissat B."/>
            <person name="Kuo A."/>
            <person name="Liang C."/>
            <person name="Lipzen A."/>
            <person name="Lutzoni F."/>
            <person name="Magnuson J."/>
            <person name="Mondo S."/>
            <person name="Nolan M."/>
            <person name="Ohm R."/>
            <person name="Pangilinan J."/>
            <person name="Park H.-J."/>
            <person name="Ramirez L."/>
            <person name="Alfaro M."/>
            <person name="Sun H."/>
            <person name="Tritt A."/>
            <person name="Yoshinaga Y."/>
            <person name="Zwiers L.-H."/>
            <person name="Turgeon B."/>
            <person name="Goodwin S."/>
            <person name="Spatafora J."/>
            <person name="Crous P."/>
            <person name="Grigoriev I."/>
        </authorList>
    </citation>
    <scope>NUCLEOTIDE SEQUENCE</scope>
    <source>
        <strain evidence="1">CBS 123094</strain>
    </source>
</reference>
<accession>A0A6A5W6J7</accession>
<dbReference type="Proteomes" id="UP000799779">
    <property type="component" value="Unassembled WGS sequence"/>
</dbReference>
<evidence type="ECO:0000313" key="1">
    <source>
        <dbReference type="EMBL" id="KAF1996967.1"/>
    </source>
</evidence>
<keyword evidence="2" id="KW-1185">Reference proteome</keyword>
<dbReference type="EMBL" id="ML977618">
    <property type="protein sequence ID" value="KAF1996967.1"/>
    <property type="molecule type" value="Genomic_DNA"/>
</dbReference>
<protein>
    <submittedName>
        <fullName evidence="1">Uncharacterized protein</fullName>
    </submittedName>
</protein>
<dbReference type="AlphaFoldDB" id="A0A6A5W6J7"/>
<sequence length="165" mass="17945">MQLKAWAECAVNGFFPFPANGAWDKEFARVFSKDLRATFNATTHSYDTWLSLYQTFNHSLVVFTPFNHGFTSVVAIPDSANPKGGFVSMNGWEGGYHSLAKKDLWYSDTAFAVIEVDAQGKRKIVEFREATNMPSGGGVLPPGTDWACVLPNTGPGGNGSVKMAV</sequence>
<dbReference type="OrthoDB" id="3927857at2759"/>
<evidence type="ECO:0000313" key="2">
    <source>
        <dbReference type="Proteomes" id="UP000799779"/>
    </source>
</evidence>
<proteinExistence type="predicted"/>